<evidence type="ECO:0000256" key="2">
    <source>
        <dbReference type="ARBA" id="ARBA00022603"/>
    </source>
</evidence>
<accession>A0A6M8EEA2</accession>
<dbReference type="InterPro" id="IPR057206">
    <property type="entry name" value="DUF7884"/>
</dbReference>
<dbReference type="InterPro" id="IPR050723">
    <property type="entry name" value="CFA/CMAS"/>
</dbReference>
<dbReference type="PANTHER" id="PTHR43667:SF2">
    <property type="entry name" value="FATTY ACID C-METHYL TRANSFERASE"/>
    <property type="match status" value="1"/>
</dbReference>
<dbReference type="Proteomes" id="UP000503483">
    <property type="component" value="Chromosome"/>
</dbReference>
<dbReference type="InterPro" id="IPR029063">
    <property type="entry name" value="SAM-dependent_MTases_sf"/>
</dbReference>
<dbReference type="GO" id="GO:0032259">
    <property type="term" value="P:methylation"/>
    <property type="evidence" value="ECO:0007669"/>
    <property type="project" value="UniProtKB-KW"/>
</dbReference>
<name>A0A6M8EEA2_9BACT</name>
<keyword evidence="3" id="KW-0808">Transferase</keyword>
<dbReference type="Pfam" id="PF02353">
    <property type="entry name" value="CMAS"/>
    <property type="match status" value="1"/>
</dbReference>
<dbReference type="AlphaFoldDB" id="A0A6M8EEA2"/>
<evidence type="ECO:0000256" key="3">
    <source>
        <dbReference type="ARBA" id="ARBA00022679"/>
    </source>
</evidence>
<evidence type="ECO:0000256" key="5">
    <source>
        <dbReference type="ARBA" id="ARBA00023098"/>
    </source>
</evidence>
<dbReference type="EMBL" id="CP042652">
    <property type="protein sequence ID" value="QKE28850.1"/>
    <property type="molecule type" value="Genomic_DNA"/>
</dbReference>
<evidence type="ECO:0000259" key="7">
    <source>
        <dbReference type="Pfam" id="PF25371"/>
    </source>
</evidence>
<dbReference type="PANTHER" id="PTHR43667">
    <property type="entry name" value="CYCLOPROPANE-FATTY-ACYL-PHOSPHOLIPID SYNTHASE"/>
    <property type="match status" value="1"/>
</dbReference>
<dbReference type="Gene3D" id="3.40.50.150">
    <property type="entry name" value="Vaccinia Virus protein VP39"/>
    <property type="match status" value="1"/>
</dbReference>
<organism evidence="8 9">
    <name type="scientific">Arcobacter acticola</name>
    <dbReference type="NCBI Taxonomy" id="1849015"/>
    <lineage>
        <taxon>Bacteria</taxon>
        <taxon>Pseudomonadati</taxon>
        <taxon>Campylobacterota</taxon>
        <taxon>Epsilonproteobacteria</taxon>
        <taxon>Campylobacterales</taxon>
        <taxon>Arcobacteraceae</taxon>
        <taxon>Arcobacter</taxon>
    </lineage>
</organism>
<feature type="active site" evidence="6">
    <location>
        <position position="379"/>
    </location>
</feature>
<dbReference type="SUPFAM" id="SSF53335">
    <property type="entry name" value="S-adenosyl-L-methionine-dependent methyltransferases"/>
    <property type="match status" value="1"/>
</dbReference>
<dbReference type="Pfam" id="PF25371">
    <property type="entry name" value="DUF7884"/>
    <property type="match status" value="1"/>
</dbReference>
<protein>
    <submittedName>
        <fullName evidence="8">Cyclopropane fatty acyl phospholipid synthase</fullName>
    </submittedName>
</protein>
<sequence length="409" mass="47780">MQRLWNKLADNFFSKIKVGTLEVIYTDGNKKLYGQKKEDEKITITIKNSKFFYRVALYGDIGFAESYIDEDFETSDLTKLIELALLNAKYLGTTSENEKNNKFINIMPVFNKIKHTMRKNSKTNSRKNISAHYDLSNDFYKLMLDETMMYSSAVFSHKNEDLYTAQKNKLEKLSSKLNLKENSNVLEIGSGWGAMALHLANDKKCKVTTVTLSTEQKKLCEDRFKEHSVEDRIDILLKDYRDLNGTFDAIIAVEMFEAVGKEYFHIFFKKCQELLKPNGLLVLQVITMPDQRYKDYSKGTDFIQKYIFPGGHLPSISKILEVTSKHTRLNLNHLEEFTEDYAKTLNIWHDNFQNKLDDVKKLGFDNYFIRMWKMYLNYCEAAFITRNINLHQLVFTKDQNIDLNKGLIA</sequence>
<dbReference type="KEGG" id="paco:AACT_1695"/>
<dbReference type="RefSeq" id="WP_172126406.1">
    <property type="nucleotide sequence ID" value="NZ_CP042652.1"/>
</dbReference>
<keyword evidence="5" id="KW-0443">Lipid metabolism</keyword>
<evidence type="ECO:0000313" key="9">
    <source>
        <dbReference type="Proteomes" id="UP000503483"/>
    </source>
</evidence>
<gene>
    <name evidence="8" type="primary">cfa</name>
    <name evidence="8" type="ORF">AACT_1695</name>
</gene>
<keyword evidence="2" id="KW-0489">Methyltransferase</keyword>
<dbReference type="CDD" id="cd02440">
    <property type="entry name" value="AdoMet_MTases"/>
    <property type="match status" value="1"/>
</dbReference>
<dbReference type="GO" id="GO:0008168">
    <property type="term" value="F:methyltransferase activity"/>
    <property type="evidence" value="ECO:0007669"/>
    <property type="project" value="UniProtKB-KW"/>
</dbReference>
<dbReference type="GO" id="GO:0008610">
    <property type="term" value="P:lipid biosynthetic process"/>
    <property type="evidence" value="ECO:0007669"/>
    <property type="project" value="InterPro"/>
</dbReference>
<keyword evidence="4" id="KW-0949">S-adenosyl-L-methionine</keyword>
<proteinExistence type="inferred from homology"/>
<evidence type="ECO:0000256" key="4">
    <source>
        <dbReference type="ARBA" id="ARBA00022691"/>
    </source>
</evidence>
<feature type="domain" description="DUF7884" evidence="7">
    <location>
        <begin position="10"/>
        <end position="89"/>
    </location>
</feature>
<keyword evidence="9" id="KW-1185">Reference proteome</keyword>
<evidence type="ECO:0000256" key="1">
    <source>
        <dbReference type="ARBA" id="ARBA00010815"/>
    </source>
</evidence>
<comment type="similarity">
    <text evidence="1">Belongs to the CFA/CMAS family.</text>
</comment>
<reference evidence="8 9" key="1">
    <citation type="submission" date="2019-08" db="EMBL/GenBank/DDBJ databases">
        <title>Complete genome sequence of Arcobacter acticola.</title>
        <authorList>
            <person name="Miller W."/>
        </authorList>
    </citation>
    <scope>NUCLEOTIDE SEQUENCE [LARGE SCALE GENOMIC DNA]</scope>
    <source>
        <strain evidence="8 9">KCTC 52212</strain>
    </source>
</reference>
<evidence type="ECO:0000256" key="6">
    <source>
        <dbReference type="PIRSR" id="PIRSR003085-1"/>
    </source>
</evidence>
<dbReference type="InterPro" id="IPR003333">
    <property type="entry name" value="CMAS"/>
</dbReference>
<dbReference type="PIRSF" id="PIRSF003085">
    <property type="entry name" value="CMAS"/>
    <property type="match status" value="1"/>
</dbReference>
<evidence type="ECO:0000313" key="8">
    <source>
        <dbReference type="EMBL" id="QKE28850.1"/>
    </source>
</evidence>